<accession>A0A7Z2NXG0</accession>
<organism evidence="5 6">
    <name type="scientific">Sphingomonas changnyeongensis</name>
    <dbReference type="NCBI Taxonomy" id="2698679"/>
    <lineage>
        <taxon>Bacteria</taxon>
        <taxon>Pseudomonadati</taxon>
        <taxon>Pseudomonadota</taxon>
        <taxon>Alphaproteobacteria</taxon>
        <taxon>Sphingomonadales</taxon>
        <taxon>Sphingomonadaceae</taxon>
        <taxon>Sphingomonas</taxon>
    </lineage>
</organism>
<keyword evidence="4" id="KW-0732">Signal</keyword>
<dbReference type="InterPro" id="IPR039424">
    <property type="entry name" value="SBP_5"/>
</dbReference>
<evidence type="ECO:0000313" key="6">
    <source>
        <dbReference type="Proteomes" id="UP000464468"/>
    </source>
</evidence>
<dbReference type="SUPFAM" id="SSF53850">
    <property type="entry name" value="Periplasmic binding protein-like II"/>
    <property type="match status" value="1"/>
</dbReference>
<dbReference type="PANTHER" id="PTHR30290">
    <property type="entry name" value="PERIPLASMIC BINDING COMPONENT OF ABC TRANSPORTER"/>
    <property type="match status" value="1"/>
</dbReference>
<dbReference type="Gene3D" id="3.10.105.10">
    <property type="entry name" value="Dipeptide-binding Protein, Domain 3"/>
    <property type="match status" value="1"/>
</dbReference>
<dbReference type="Proteomes" id="UP000464468">
    <property type="component" value="Chromosome"/>
</dbReference>
<evidence type="ECO:0000313" key="5">
    <source>
        <dbReference type="EMBL" id="QHL91307.1"/>
    </source>
</evidence>
<comment type="subcellular location">
    <subcellularLocation>
        <location evidence="1">Periplasm</location>
    </subcellularLocation>
</comment>
<proteinExistence type="inferred from homology"/>
<name>A0A7Z2NXG0_9SPHN</name>
<dbReference type="AlphaFoldDB" id="A0A7Z2NXG0"/>
<evidence type="ECO:0000256" key="3">
    <source>
        <dbReference type="ARBA" id="ARBA00022448"/>
    </source>
</evidence>
<gene>
    <name evidence="5" type="ORF">GVO57_11390</name>
</gene>
<dbReference type="EMBL" id="CP047895">
    <property type="protein sequence ID" value="QHL91307.1"/>
    <property type="molecule type" value="Genomic_DNA"/>
</dbReference>
<dbReference type="GO" id="GO:0015833">
    <property type="term" value="P:peptide transport"/>
    <property type="evidence" value="ECO:0007669"/>
    <property type="project" value="TreeGrafter"/>
</dbReference>
<comment type="similarity">
    <text evidence="2">Belongs to the bacterial solute-binding protein 5 family.</text>
</comment>
<keyword evidence="3" id="KW-0813">Transport</keyword>
<dbReference type="KEGG" id="schy:GVO57_11390"/>
<dbReference type="PANTHER" id="PTHR30290:SF10">
    <property type="entry name" value="PERIPLASMIC OLIGOPEPTIDE-BINDING PROTEIN-RELATED"/>
    <property type="match status" value="1"/>
</dbReference>
<evidence type="ECO:0000256" key="2">
    <source>
        <dbReference type="ARBA" id="ARBA00005695"/>
    </source>
</evidence>
<protein>
    <submittedName>
        <fullName evidence="5">ABC transporter substrate-binding protein</fullName>
    </submittedName>
</protein>
<keyword evidence="6" id="KW-1185">Reference proteome</keyword>
<sequence length="521" mass="54410">MKTALSVTLGAWRAAPAGIEQIAMVHRSSPGRGIGHGLTGRRFAALLGALALLGGCGSRAGDGPIRASIVGDPVTRPDRVGPATGQADRMLATMTGAGLVTFDENGQIRPALAQRWIVTDDGLSAIFRLDRDARLAGRPVSADAVARRLRAALARQRTTALGAALAAIDEVAVMTPDVIEMRLKLPRPPLLDLLARPELAVAGAVPGPDSGGGFRGGARRGGWLTLTPLAAADTPPPPALWLRGEPAARALARFSLGHADLVLGGSVVDWPLVRAAAIPARLVRTDPAEGLLGLVPARGGGLAGDPGNRAALAMAIDRDALGRLLDAPRWRPDLAVLPQPYGTAAAPHVPEWATLGLADRRATAAGRIAMWLARGRGRTAEVRLFLPPGPGSRLMFAALAADWRRIGVTALPASRAEADLLLIDEVAPAPSAIWYLARLACPAPAICPAEAGEALAAARAATDPAERGRLLTVADRGIGAAALYIPIARPLRWSVVAQRFNLFRDNPRAVHPLDRLIQPRR</sequence>
<dbReference type="GO" id="GO:1904680">
    <property type="term" value="F:peptide transmembrane transporter activity"/>
    <property type="evidence" value="ECO:0007669"/>
    <property type="project" value="TreeGrafter"/>
</dbReference>
<evidence type="ECO:0000256" key="4">
    <source>
        <dbReference type="ARBA" id="ARBA00022729"/>
    </source>
</evidence>
<reference evidence="5 6" key="1">
    <citation type="submission" date="2020-01" db="EMBL/GenBank/DDBJ databases">
        <title>Sphingomonas sp. C33 whole genome sequece.</title>
        <authorList>
            <person name="Park C."/>
        </authorList>
    </citation>
    <scope>NUCLEOTIDE SEQUENCE [LARGE SCALE GENOMIC DNA]</scope>
    <source>
        <strain evidence="5 6">C33</strain>
    </source>
</reference>
<dbReference type="Gene3D" id="3.40.190.10">
    <property type="entry name" value="Periplasmic binding protein-like II"/>
    <property type="match status" value="1"/>
</dbReference>
<dbReference type="GO" id="GO:0030313">
    <property type="term" value="C:cell envelope"/>
    <property type="evidence" value="ECO:0007669"/>
    <property type="project" value="UniProtKB-SubCell"/>
</dbReference>
<dbReference type="Gene3D" id="3.90.76.10">
    <property type="entry name" value="Dipeptide-binding Protein, Domain 1"/>
    <property type="match status" value="1"/>
</dbReference>
<dbReference type="RefSeq" id="WP_160593237.1">
    <property type="nucleotide sequence ID" value="NZ_CP047895.1"/>
</dbReference>
<evidence type="ECO:0000256" key="1">
    <source>
        <dbReference type="ARBA" id="ARBA00004418"/>
    </source>
</evidence>